<accession>A0AAV5VE50</accession>
<feature type="compositionally biased region" description="Acidic residues" evidence="1">
    <location>
        <begin position="1906"/>
        <end position="1916"/>
    </location>
</feature>
<name>A0AAV5VE50_9BILA</name>
<dbReference type="PANTHER" id="PTHR15688">
    <property type="entry name" value="KINETOCHORE-ASSOCIATED PROTEIN 1"/>
    <property type="match status" value="1"/>
</dbReference>
<sequence length="2231" mass="252037">MAFNRAVLDTEELTAHLGKEQLDLFDTRCIAALYRDTDNAKRARTESEQVIAAASSTHLAIAVDHTFNVFTTSGELGYICTFDVPEDQSIIKMKWLPNSDLLLLATNKANFRVFSVTMQKVVFLIDLPAEWESCEMEEFYNKRRDALAIFVIADTGFVYRIVLEAWQTSFCRSMKAENASEQLQALFADCFKKLNSVDMGDKRFEKITALSFTTVTGCCVDGWFRQVQQLLQGAPMRINMERKAVLPSCLRAHLVGNGTILAALTKEGTIEFVDLLTMAKIDSLLIPRSSTESITDFAFLEWPGGDASAYERIAIVIEKSGKTEVQIRQMDSLGVVAYSHKVVAGSFLIQLAGPSAESERLAMVIEPVDDTLGFSDQTVCVREVVETQPEQRLNRLISRNQLDEAERFALENKLNVQLVHAARVAHLLQQLNDNPDDGSIYEGFLKAVDKIDGDMGDWVLAAVPPLRNAEWISRLLEYAETKSISEDSAATLNDIAYNFATYRMVFGPNATYAQVWAEYQQSADWVKHWLSLLTIGNVAAARIIWHRYPVEFLSRVDDGVLFDAFQATKEMLKEFPTQWQFAIDHLECDVMSLGLSSVNCENTEQLYAHFIDLLVHIATMLEKYQQEDFPDNALYAVSAVERLINRLKKNALTGMKSAEFLSSASLSVPAIEAMYKRSRDLRAIKRLKETYECPLSYAKYKALSTKEICHEILQRSVQNPAQLRDRIDRIARPFMEEHSLPADETLLGHIEKVTSIARCQTSSEPLDVHCLLVKEAIASAAVRARAVLNIACNAPIPWSSKLDAAVQQVLSDDHIDVKIKKELNLTQDRMKLGSICQDYGLTRDYVDSIVDHYADFVGFIRYLISGEMTSAKAITDDGRYDIAAEAVSIYDRLRPGARPVETLGAAMREYVGMLIGRNDLPSLHKFVEKHAVIDDVIDLLVMREETEDYGFDGDKDWMTGRSASLVAINSLIQRYRRDDARWKDVYEEMRKMLKLVTKYNMDVSLIVLREPNMRAHLLHKFIKRQAKDETTDARRKLRECIDLTEVLGMTRDEAYLALLDYSIPMCPQKINSRSDEIDIDSGLVLARTAMLEAKSASVQLLQHVVHVAEQVVRRMIPLTPTSVMTLEECEKAFADAFTLSEILPAVLRLDVEMRVSARVFPMNRAVRLILEAVQQMQQSGDSSSQAGSAIHSKRNSLADSDDGMDEEKDASEVFEEKKKTAAPTSKKEMDAAFKREATLIGLSNRRRIGVYESSMDNPIMDVVDTMRVVCGVAFMMHERPDPNKSADAARLVETMEERWAELFSDLNLANQHLLEMHARVLYAVWGGRVEEHVLLPLTGAFAERLVSAHPCDLPLLATIFATLDDKSNMEALRKLIMFARRQKKAPQTALNICRLAQLLLARKERLPEAVRKDSAALAAQTPAGWTERAEVVVKGMSDLRSMFSRAMWEKTLGKKGVVAHTDAHRAVVEFASHLVQPETVREYLSESSLSKMPPGWSQTTRVSREPKVQLVCGGMRTYLAALLSNAGKAADAFEREGILVTADLTIELELSQSSYDREALRAALAETLWQFLEDDCCPYEHEVIQFVLSKIASLAEPDDERWKAGKKVADFVCLMSRECGISEAERVWYTERRAQRNIDASLMEDNMMRDETQYSQMPAKSSSRLPYHLFLGSSEVEISKFVVPIVWHEITLVSLQDWYRLLKDVQSLGSVDANSEKMKLKRTVLITKAVMKYIRAAQEQDDQLSDSDMEWIQGRLYEEKQVLPLMHSFFLEIKQSVPVGPTRIQLTQLGYNVTKKFLAEHTEDTQNRRKIDEHRLRTLESLREMSTKQLLQKHRVYNQETSPHIRNVDALISRIYDCFINWDEPTDVEKKCALIKELVEVNEHDIESTHEAIVKAWLCGERGSGEGEEELPDVDMNDTMGSSTGVFGGGASDGSGMKEDDDDHLPIPFYDEEVTRIVHVVRLSKRKKDLVVNTILNHVNMPTPPGGDSTHIRAVCTLLRALSADELEAWAPAGIDDYAANVDTRLNKRLVERSLGASAYPQFQKATEKSEKLQLFIRNLLMGTHRTRPGTVHLATVLTMDFYEENVAVDQKIIDHMLSKLNSERKYSLLAVFLKFCSSHKEFRQTRNLNVLWGRTIESAMRELEEDSAPVSSIHEWLLFALSCPTPGNRALESLKRLMEQRGANVGGYLIKLASSYTKNCSCAPSDSRRSPNIDYPLQWAATKDVEMEEN</sequence>
<evidence type="ECO:0000313" key="5">
    <source>
        <dbReference type="Proteomes" id="UP001432322"/>
    </source>
</evidence>
<dbReference type="SUPFAM" id="SSF50978">
    <property type="entry name" value="WD40 repeat-like"/>
    <property type="match status" value="1"/>
</dbReference>
<feature type="compositionally biased region" description="Acidic residues" evidence="1">
    <location>
        <begin position="1199"/>
        <end position="1209"/>
    </location>
</feature>
<evidence type="ECO:0000256" key="1">
    <source>
        <dbReference type="SAM" id="MobiDB-lite"/>
    </source>
</evidence>
<comment type="caution">
    <text evidence="4">The sequence shown here is derived from an EMBL/GenBank/DDBJ whole genome shotgun (WGS) entry which is preliminary data.</text>
</comment>
<dbReference type="Pfam" id="PF10493">
    <property type="entry name" value="Rod_C"/>
    <property type="match status" value="1"/>
</dbReference>
<evidence type="ECO:0000259" key="2">
    <source>
        <dbReference type="Pfam" id="PF10493"/>
    </source>
</evidence>
<evidence type="ECO:0000313" key="4">
    <source>
        <dbReference type="EMBL" id="GMT16185.1"/>
    </source>
</evidence>
<dbReference type="EMBL" id="BTSY01000002">
    <property type="protein sequence ID" value="GMT16185.1"/>
    <property type="molecule type" value="Genomic_DNA"/>
</dbReference>
<gene>
    <name evidence="4" type="ORF">PFISCL1PPCAC_7482</name>
</gene>
<dbReference type="InterPro" id="IPR052802">
    <property type="entry name" value="KNTC1"/>
</dbReference>
<dbReference type="InterPro" id="IPR055403">
    <property type="entry name" value="ARM_KNTC1_1st"/>
</dbReference>
<proteinExistence type="predicted"/>
<reference evidence="4" key="1">
    <citation type="submission" date="2023-10" db="EMBL/GenBank/DDBJ databases">
        <title>Genome assembly of Pristionchus species.</title>
        <authorList>
            <person name="Yoshida K."/>
            <person name="Sommer R.J."/>
        </authorList>
    </citation>
    <scope>NUCLEOTIDE SEQUENCE</scope>
    <source>
        <strain evidence="4">RS5133</strain>
    </source>
</reference>
<evidence type="ECO:0000259" key="3">
    <source>
        <dbReference type="Pfam" id="PF24520"/>
    </source>
</evidence>
<dbReference type="Pfam" id="PF24520">
    <property type="entry name" value="ARM_KNTC1_1st"/>
    <property type="match status" value="1"/>
</dbReference>
<keyword evidence="5" id="KW-1185">Reference proteome</keyword>
<dbReference type="GO" id="GO:0007094">
    <property type="term" value="P:mitotic spindle assembly checkpoint signaling"/>
    <property type="evidence" value="ECO:0007669"/>
    <property type="project" value="TreeGrafter"/>
</dbReference>
<dbReference type="GO" id="GO:0031267">
    <property type="term" value="F:small GTPase binding"/>
    <property type="evidence" value="ECO:0007669"/>
    <property type="project" value="TreeGrafter"/>
</dbReference>
<organism evidence="4 5">
    <name type="scientific">Pristionchus fissidentatus</name>
    <dbReference type="NCBI Taxonomy" id="1538716"/>
    <lineage>
        <taxon>Eukaryota</taxon>
        <taxon>Metazoa</taxon>
        <taxon>Ecdysozoa</taxon>
        <taxon>Nematoda</taxon>
        <taxon>Chromadorea</taxon>
        <taxon>Rhabditida</taxon>
        <taxon>Rhabditina</taxon>
        <taxon>Diplogasteromorpha</taxon>
        <taxon>Diplogasteroidea</taxon>
        <taxon>Neodiplogasteridae</taxon>
        <taxon>Pristionchus</taxon>
    </lineage>
</organism>
<dbReference type="PANTHER" id="PTHR15688:SF1">
    <property type="entry name" value="KINETOCHORE-ASSOCIATED PROTEIN 1"/>
    <property type="match status" value="1"/>
</dbReference>
<feature type="region of interest" description="Disordered" evidence="1">
    <location>
        <begin position="1905"/>
        <end position="1942"/>
    </location>
</feature>
<feature type="domain" description="KNTC1 first ARM-repeats" evidence="3">
    <location>
        <begin position="395"/>
        <end position="634"/>
    </location>
</feature>
<dbReference type="InterPro" id="IPR036322">
    <property type="entry name" value="WD40_repeat_dom_sf"/>
</dbReference>
<dbReference type="GO" id="GO:0005737">
    <property type="term" value="C:cytoplasm"/>
    <property type="evidence" value="ECO:0007669"/>
    <property type="project" value="TreeGrafter"/>
</dbReference>
<dbReference type="GO" id="GO:1903394">
    <property type="term" value="P:protein localization to kinetochore involved in kinetochore assembly"/>
    <property type="evidence" value="ECO:0007669"/>
    <property type="project" value="TreeGrafter"/>
</dbReference>
<dbReference type="Proteomes" id="UP001432322">
    <property type="component" value="Unassembled WGS sequence"/>
</dbReference>
<feature type="domain" description="RZZ complex subunit KNTC1/ROD C-terminal" evidence="2">
    <location>
        <begin position="1657"/>
        <end position="2165"/>
    </location>
</feature>
<feature type="compositionally biased region" description="Basic and acidic residues" evidence="1">
    <location>
        <begin position="1210"/>
        <end position="1229"/>
    </location>
</feature>
<protein>
    <recommendedName>
        <fullName evidence="6">RZZ complex subunit KNTC1/ROD C-terminal domain-containing protein</fullName>
    </recommendedName>
</protein>
<dbReference type="InterPro" id="IPR019527">
    <property type="entry name" value="RZZ-complex_KNTC1/ROD_C"/>
</dbReference>
<evidence type="ECO:0008006" key="6">
    <source>
        <dbReference type="Google" id="ProtNLM"/>
    </source>
</evidence>
<dbReference type="GO" id="GO:0000070">
    <property type="term" value="P:mitotic sister chromatid segregation"/>
    <property type="evidence" value="ECO:0007669"/>
    <property type="project" value="TreeGrafter"/>
</dbReference>
<dbReference type="GO" id="GO:0005828">
    <property type="term" value="C:kinetochore microtubule"/>
    <property type="evidence" value="ECO:0007669"/>
    <property type="project" value="TreeGrafter"/>
</dbReference>
<dbReference type="GO" id="GO:1990423">
    <property type="term" value="C:RZZ complex"/>
    <property type="evidence" value="ECO:0007669"/>
    <property type="project" value="TreeGrafter"/>
</dbReference>
<feature type="region of interest" description="Disordered" evidence="1">
    <location>
        <begin position="1180"/>
        <end position="1229"/>
    </location>
</feature>
<feature type="compositionally biased region" description="Low complexity" evidence="1">
    <location>
        <begin position="1180"/>
        <end position="1189"/>
    </location>
</feature>